<dbReference type="EMBL" id="JARJCN010000014">
    <property type="protein sequence ID" value="KAJ7094697.1"/>
    <property type="molecule type" value="Genomic_DNA"/>
</dbReference>
<proteinExistence type="predicted"/>
<comment type="caution">
    <text evidence="1">The sequence shown here is derived from an EMBL/GenBank/DDBJ whole genome shotgun (WGS) entry which is preliminary data.</text>
</comment>
<accession>A0AAD6U885</accession>
<protein>
    <submittedName>
        <fullName evidence="1">Uncharacterized protein</fullName>
    </submittedName>
</protein>
<organism evidence="1 2">
    <name type="scientific">Mycena belliarum</name>
    <dbReference type="NCBI Taxonomy" id="1033014"/>
    <lineage>
        <taxon>Eukaryota</taxon>
        <taxon>Fungi</taxon>
        <taxon>Dikarya</taxon>
        <taxon>Basidiomycota</taxon>
        <taxon>Agaricomycotina</taxon>
        <taxon>Agaricomycetes</taxon>
        <taxon>Agaricomycetidae</taxon>
        <taxon>Agaricales</taxon>
        <taxon>Marasmiineae</taxon>
        <taxon>Mycenaceae</taxon>
        <taxon>Mycena</taxon>
    </lineage>
</organism>
<keyword evidence="2" id="KW-1185">Reference proteome</keyword>
<reference evidence="1" key="1">
    <citation type="submission" date="2023-03" db="EMBL/GenBank/DDBJ databases">
        <title>Massive genome expansion in bonnet fungi (Mycena s.s.) driven by repeated elements and novel gene families across ecological guilds.</title>
        <authorList>
            <consortium name="Lawrence Berkeley National Laboratory"/>
            <person name="Harder C.B."/>
            <person name="Miyauchi S."/>
            <person name="Viragh M."/>
            <person name="Kuo A."/>
            <person name="Thoen E."/>
            <person name="Andreopoulos B."/>
            <person name="Lu D."/>
            <person name="Skrede I."/>
            <person name="Drula E."/>
            <person name="Henrissat B."/>
            <person name="Morin E."/>
            <person name="Kohler A."/>
            <person name="Barry K."/>
            <person name="LaButti K."/>
            <person name="Morin E."/>
            <person name="Salamov A."/>
            <person name="Lipzen A."/>
            <person name="Mereny Z."/>
            <person name="Hegedus B."/>
            <person name="Baldrian P."/>
            <person name="Stursova M."/>
            <person name="Weitz H."/>
            <person name="Taylor A."/>
            <person name="Grigoriev I.V."/>
            <person name="Nagy L.G."/>
            <person name="Martin F."/>
            <person name="Kauserud H."/>
        </authorList>
    </citation>
    <scope>NUCLEOTIDE SEQUENCE</scope>
    <source>
        <strain evidence="1">CBHHK173m</strain>
    </source>
</reference>
<gene>
    <name evidence="1" type="ORF">B0H15DRAFT_947087</name>
</gene>
<name>A0AAD6U885_9AGAR</name>
<sequence>MSIAQHLGVVLHSGIYGTGSTGPSALIRDFSVLAAPSRPLAVELDRCRSTSAFSAPRPGVRTGLPLDHQPRRRPRAEAIAGLCFYAQGRLNVGWPGCFNWATILKLVLLSCYPGPLLSRAFKSQATKSNATPLTDAHNAVTMLHTKLASFVFKVQISGQAVAFFVRTESPSSALKWAEAVTLIVRTKPAWFAYKRAINLNRYTRSLLAARIFRTKLAILRFSVLTTARAFTLERASDLLISAQQ</sequence>
<evidence type="ECO:0000313" key="1">
    <source>
        <dbReference type="EMBL" id="KAJ7094697.1"/>
    </source>
</evidence>
<dbReference type="AlphaFoldDB" id="A0AAD6U885"/>
<evidence type="ECO:0000313" key="2">
    <source>
        <dbReference type="Proteomes" id="UP001222325"/>
    </source>
</evidence>
<dbReference type="Proteomes" id="UP001222325">
    <property type="component" value="Unassembled WGS sequence"/>
</dbReference>